<sequence>MIADGLSRIAMSSGLAASLARASDYARNQGHAEVTLEHMLLALCDDPDAVLVLAASNVNVAELTAEVDGRLAVLPVRSPGQTGELAVAADFRRILEAAAAAARGGRRREINGAIVLAAIVGDGKSGAAQVLSALGLTFEGAIRALQSKPSESSPAAAQSSRPVPAPDAEAILAGARERVQSRTGMPARRETTQPPGAGQEQYPEPEQDRDLSDYSYEPPAQRALPPPDPARYEPEPQHPAAYEPAHAEQHYELEVEQAPAYEHQAPFQPSAPVQADHYAEHASPAFELQPGPEEYVGFEPPRPASAPFPPPIPAPAPHDSWAPPPSPAPAPPRRFADRVAQPPMPPPPPPMPSPFGGEARPSPPPLAPWPEDNAAPPMPMGVGSGGRGAPPAQAAPGAGFHLDRRGAPAVASQVRPGNAGARPVTPRAEIGQLVENIPRSMRVAVAAMIEVRVARADVQALAEGLQGGGAAYQHEVMVTKAMSVRLRAPDGGFFIETASPETQWIEKAMLLSADDFASWRWHVTPREPGRKRLQLIISARTVSADGLAAETALPDQVITVRVRTNYARVAGRWVGWGVAAVAGGLLAKFGEGAFDAVGRMLTG</sequence>
<keyword evidence="5" id="KW-0645">Protease</keyword>
<accession>A0A6I3KGR7</accession>
<keyword evidence="2" id="KW-0677">Repeat</keyword>
<dbReference type="InterPro" id="IPR004176">
    <property type="entry name" value="Clp_R_N"/>
</dbReference>
<keyword evidence="6" id="KW-1185">Reference proteome</keyword>
<comment type="caution">
    <text evidence="5">The sequence shown here is derived from an EMBL/GenBank/DDBJ whole genome shotgun (WGS) entry which is preliminary data.</text>
</comment>
<dbReference type="SUPFAM" id="SSF81923">
    <property type="entry name" value="Double Clp-N motif"/>
    <property type="match status" value="1"/>
</dbReference>
<feature type="region of interest" description="Disordered" evidence="3">
    <location>
        <begin position="177"/>
        <end position="255"/>
    </location>
</feature>
<proteinExistence type="inferred from homology"/>
<dbReference type="Proteomes" id="UP000440694">
    <property type="component" value="Unassembled WGS sequence"/>
</dbReference>
<dbReference type="RefSeq" id="WP_154739225.1">
    <property type="nucleotide sequence ID" value="NZ_WMBQ01000001.1"/>
</dbReference>
<dbReference type="GO" id="GO:0006508">
    <property type="term" value="P:proteolysis"/>
    <property type="evidence" value="ECO:0007669"/>
    <property type="project" value="UniProtKB-KW"/>
</dbReference>
<dbReference type="Gene3D" id="1.10.1780.10">
    <property type="entry name" value="Clp, N-terminal domain"/>
    <property type="match status" value="1"/>
</dbReference>
<gene>
    <name evidence="5" type="ORF">GIW81_10985</name>
</gene>
<dbReference type="PROSITE" id="PS51903">
    <property type="entry name" value="CLP_R"/>
    <property type="match status" value="1"/>
</dbReference>
<feature type="compositionally biased region" description="Low complexity" evidence="3">
    <location>
        <begin position="389"/>
        <end position="399"/>
    </location>
</feature>
<dbReference type="EMBL" id="WMBQ01000001">
    <property type="protein sequence ID" value="MTD94855.1"/>
    <property type="molecule type" value="Genomic_DNA"/>
</dbReference>
<evidence type="ECO:0000256" key="2">
    <source>
        <dbReference type="PROSITE-ProRule" id="PRU01251"/>
    </source>
</evidence>
<dbReference type="Pfam" id="PF02861">
    <property type="entry name" value="Clp_N"/>
    <property type="match status" value="1"/>
</dbReference>
<dbReference type="InterPro" id="IPR036628">
    <property type="entry name" value="Clp_N_dom_sf"/>
</dbReference>
<reference evidence="5 6" key="1">
    <citation type="submission" date="2019-11" db="EMBL/GenBank/DDBJ databases">
        <title>Identification of a novel strain.</title>
        <authorList>
            <person name="Xu Q."/>
            <person name="Wang G."/>
        </authorList>
    </citation>
    <scope>NUCLEOTIDE SEQUENCE [LARGE SCALE GENOMIC DNA]</scope>
    <source>
        <strain evidence="6">xq</strain>
    </source>
</reference>
<feature type="compositionally biased region" description="Pro residues" evidence="3">
    <location>
        <begin position="300"/>
        <end position="332"/>
    </location>
</feature>
<feature type="compositionally biased region" description="Pro residues" evidence="3">
    <location>
        <begin position="342"/>
        <end position="353"/>
    </location>
</feature>
<evidence type="ECO:0000313" key="5">
    <source>
        <dbReference type="EMBL" id="MTD94855.1"/>
    </source>
</evidence>
<dbReference type="AlphaFoldDB" id="A0A6I3KGR7"/>
<evidence type="ECO:0000256" key="3">
    <source>
        <dbReference type="SAM" id="MobiDB-lite"/>
    </source>
</evidence>
<keyword evidence="5" id="KW-0378">Hydrolase</keyword>
<organism evidence="5 6">
    <name type="scientific">Hyphomicrobium album</name>
    <dbReference type="NCBI Taxonomy" id="2665159"/>
    <lineage>
        <taxon>Bacteria</taxon>
        <taxon>Pseudomonadati</taxon>
        <taxon>Pseudomonadota</taxon>
        <taxon>Alphaproteobacteria</taxon>
        <taxon>Hyphomicrobiales</taxon>
        <taxon>Hyphomicrobiaceae</taxon>
        <taxon>Hyphomicrobium</taxon>
    </lineage>
</organism>
<protein>
    <submittedName>
        <fullName evidence="5">Clp protease</fullName>
    </submittedName>
</protein>
<evidence type="ECO:0000313" key="6">
    <source>
        <dbReference type="Proteomes" id="UP000440694"/>
    </source>
</evidence>
<feature type="region of interest" description="Disordered" evidence="3">
    <location>
        <begin position="276"/>
        <end position="402"/>
    </location>
</feature>
<feature type="domain" description="Clp R" evidence="4">
    <location>
        <begin position="6"/>
        <end position="152"/>
    </location>
</feature>
<evidence type="ECO:0000259" key="4">
    <source>
        <dbReference type="PROSITE" id="PS51903"/>
    </source>
</evidence>
<name>A0A6I3KGR7_9HYPH</name>
<comment type="similarity">
    <text evidence="1">Belongs to the ClpA/ClpB family.</text>
</comment>
<dbReference type="GO" id="GO:0008233">
    <property type="term" value="F:peptidase activity"/>
    <property type="evidence" value="ECO:0007669"/>
    <property type="project" value="UniProtKB-KW"/>
</dbReference>
<evidence type="ECO:0000256" key="1">
    <source>
        <dbReference type="ARBA" id="ARBA00008675"/>
    </source>
</evidence>